<feature type="transmembrane region" description="Helical" evidence="6">
    <location>
        <begin position="68"/>
        <end position="88"/>
    </location>
</feature>
<accession>A0A6J6Y0G8</accession>
<dbReference type="NCBIfam" id="NF041756">
    <property type="entry name" value="EfeU"/>
    <property type="match status" value="1"/>
</dbReference>
<feature type="transmembrane region" description="Helical" evidence="6">
    <location>
        <begin position="108"/>
        <end position="125"/>
    </location>
</feature>
<evidence type="ECO:0000256" key="1">
    <source>
        <dbReference type="ARBA" id="ARBA00004141"/>
    </source>
</evidence>
<evidence type="ECO:0000313" key="8">
    <source>
        <dbReference type="EMBL" id="CAB5007272.1"/>
    </source>
</evidence>
<organism evidence="7">
    <name type="scientific">freshwater metagenome</name>
    <dbReference type="NCBI Taxonomy" id="449393"/>
    <lineage>
        <taxon>unclassified sequences</taxon>
        <taxon>metagenomes</taxon>
        <taxon>ecological metagenomes</taxon>
    </lineage>
</organism>
<dbReference type="AlphaFoldDB" id="A0A6J6Y0G8"/>
<evidence type="ECO:0000256" key="5">
    <source>
        <dbReference type="ARBA" id="ARBA00023136"/>
    </source>
</evidence>
<name>A0A6J6Y0G8_9ZZZZ</name>
<evidence type="ECO:0000313" key="7">
    <source>
        <dbReference type="EMBL" id="CAB4801523.1"/>
    </source>
</evidence>
<dbReference type="PANTHER" id="PTHR31632">
    <property type="entry name" value="IRON TRANSPORTER FTH1"/>
    <property type="match status" value="1"/>
</dbReference>
<dbReference type="EMBL" id="CAFAAH010000155">
    <property type="protein sequence ID" value="CAB4801523.1"/>
    <property type="molecule type" value="Genomic_DNA"/>
</dbReference>
<feature type="transmembrane region" description="Helical" evidence="6">
    <location>
        <begin position="145"/>
        <end position="166"/>
    </location>
</feature>
<keyword evidence="4 6" id="KW-1133">Transmembrane helix</keyword>
<dbReference type="GO" id="GO:0033573">
    <property type="term" value="C:high-affinity iron permease complex"/>
    <property type="evidence" value="ECO:0007669"/>
    <property type="project" value="InterPro"/>
</dbReference>
<comment type="subcellular location">
    <subcellularLocation>
        <location evidence="1">Membrane</location>
        <topology evidence="1">Multi-pass membrane protein</topology>
    </subcellularLocation>
</comment>
<dbReference type="Pfam" id="PF03239">
    <property type="entry name" value="FTR1"/>
    <property type="match status" value="1"/>
</dbReference>
<evidence type="ECO:0000256" key="3">
    <source>
        <dbReference type="ARBA" id="ARBA00022692"/>
    </source>
</evidence>
<dbReference type="GO" id="GO:0015093">
    <property type="term" value="F:ferrous iron transmembrane transporter activity"/>
    <property type="evidence" value="ECO:0007669"/>
    <property type="project" value="TreeGrafter"/>
</dbReference>
<protein>
    <submittedName>
        <fullName evidence="7">Unannotated protein</fullName>
    </submittedName>
</protein>
<gene>
    <name evidence="7" type="ORF">UFOPK2996_01101</name>
    <name evidence="8" type="ORF">UFOPK4071_00526</name>
</gene>
<feature type="transmembrane region" description="Helical" evidence="6">
    <location>
        <begin position="12"/>
        <end position="28"/>
    </location>
</feature>
<dbReference type="PANTHER" id="PTHR31632:SF2">
    <property type="entry name" value="PLASMA MEMBRANE IRON PERMEASE"/>
    <property type="match status" value="1"/>
</dbReference>
<feature type="transmembrane region" description="Helical" evidence="6">
    <location>
        <begin position="35"/>
        <end position="56"/>
    </location>
</feature>
<evidence type="ECO:0000256" key="6">
    <source>
        <dbReference type="SAM" id="Phobius"/>
    </source>
</evidence>
<evidence type="ECO:0000256" key="4">
    <source>
        <dbReference type="ARBA" id="ARBA00022989"/>
    </source>
</evidence>
<feature type="transmembrane region" description="Helical" evidence="6">
    <location>
        <begin position="178"/>
        <end position="198"/>
    </location>
</feature>
<dbReference type="EMBL" id="CAFBPF010000048">
    <property type="protein sequence ID" value="CAB5007272.1"/>
    <property type="molecule type" value="Genomic_DNA"/>
</dbReference>
<keyword evidence="3 6" id="KW-0812">Transmembrane</keyword>
<feature type="transmembrane region" description="Helical" evidence="6">
    <location>
        <begin position="241"/>
        <end position="260"/>
    </location>
</feature>
<evidence type="ECO:0000256" key="2">
    <source>
        <dbReference type="ARBA" id="ARBA00008333"/>
    </source>
</evidence>
<keyword evidence="5 6" id="KW-0472">Membrane</keyword>
<dbReference type="InterPro" id="IPR004923">
    <property type="entry name" value="FTR1/Fip1/EfeU"/>
</dbReference>
<comment type="similarity">
    <text evidence="2">Belongs to the oxidase-dependent Fe transporter (OFeT) (TC 9.A.10.1) family.</text>
</comment>
<sequence>MFPSFLIGLREGLEAALIVGILVAYLVRTDRKDRLTALWIGVAAAVGVSLVVGAILQFAVDNLGDEALAPFVGFTSLLTVALVTTMVFWMQRTARRMKSDLEGHLSQALAAGPVAILATAFIAVVREGIETALFLWSNVQATGGSTAALIGALLGIGAAVALGWVVYKQSVHIDLAKFFTITGVMLIVIAGGVLAYGLHELAEGGVIPTTATAFDITSWFDADAWYGAILRGVFGFRPAPTVLEVCAWFAYVIPVTWLFLRGISAAPKASKPNKVSAQSVA</sequence>
<reference evidence="7" key="1">
    <citation type="submission" date="2020-05" db="EMBL/GenBank/DDBJ databases">
        <authorList>
            <person name="Chiriac C."/>
            <person name="Salcher M."/>
            <person name="Ghai R."/>
            <person name="Kavagutti S V."/>
        </authorList>
    </citation>
    <scope>NUCLEOTIDE SEQUENCE</scope>
</reference>
<proteinExistence type="inferred from homology"/>